<evidence type="ECO:0000259" key="4">
    <source>
        <dbReference type="Pfam" id="PF00080"/>
    </source>
</evidence>
<dbReference type="InParanoid" id="A0A152A6U9"/>
<evidence type="ECO:0000313" key="6">
    <source>
        <dbReference type="Proteomes" id="UP000076078"/>
    </source>
</evidence>
<dbReference type="Proteomes" id="UP000076078">
    <property type="component" value="Unassembled WGS sequence"/>
</dbReference>
<keyword evidence="2" id="KW-0812">Transmembrane</keyword>
<evidence type="ECO:0000313" key="5">
    <source>
        <dbReference type="EMBL" id="KYR01972.1"/>
    </source>
</evidence>
<dbReference type="STRING" id="361077.A0A152A6U9"/>
<evidence type="ECO:0000256" key="2">
    <source>
        <dbReference type="SAM" id="Phobius"/>
    </source>
</evidence>
<gene>
    <name evidence="5" type="ORF">DLAC_00765</name>
</gene>
<organism evidence="5 6">
    <name type="scientific">Tieghemostelium lacteum</name>
    <name type="common">Slime mold</name>
    <name type="synonym">Dictyostelium lacteum</name>
    <dbReference type="NCBI Taxonomy" id="361077"/>
    <lineage>
        <taxon>Eukaryota</taxon>
        <taxon>Amoebozoa</taxon>
        <taxon>Evosea</taxon>
        <taxon>Eumycetozoa</taxon>
        <taxon>Dictyostelia</taxon>
        <taxon>Dictyosteliales</taxon>
        <taxon>Raperosteliaceae</taxon>
        <taxon>Tieghemostelium</taxon>
    </lineage>
</organism>
<dbReference type="AlphaFoldDB" id="A0A152A6U9"/>
<dbReference type="Pfam" id="PF00080">
    <property type="entry name" value="Sod_Cu"/>
    <property type="match status" value="1"/>
</dbReference>
<dbReference type="PANTHER" id="PTHR10003">
    <property type="entry name" value="SUPEROXIDE DISMUTASE CU-ZN -RELATED"/>
    <property type="match status" value="1"/>
</dbReference>
<dbReference type="InterPro" id="IPR036423">
    <property type="entry name" value="SOD-like_Cu/Zn_dom_sf"/>
</dbReference>
<reference evidence="5 6" key="1">
    <citation type="submission" date="2015-12" db="EMBL/GenBank/DDBJ databases">
        <title>Dictyostelia acquired genes for synthesis and detection of signals that induce cell-type specialization by lateral gene transfer from prokaryotes.</title>
        <authorList>
            <person name="Gloeckner G."/>
            <person name="Schaap P."/>
        </authorList>
    </citation>
    <scope>NUCLEOTIDE SEQUENCE [LARGE SCALE GENOMIC DNA]</scope>
    <source>
        <strain evidence="5 6">TK</strain>
    </source>
</reference>
<accession>A0A152A6U9</accession>
<keyword evidence="6" id="KW-1185">Reference proteome</keyword>
<evidence type="ECO:0000256" key="3">
    <source>
        <dbReference type="SAM" id="SignalP"/>
    </source>
</evidence>
<dbReference type="InterPro" id="IPR001424">
    <property type="entry name" value="SOD_Cu_Zn_dom"/>
</dbReference>
<feature type="transmembrane region" description="Helical" evidence="2">
    <location>
        <begin position="399"/>
        <end position="417"/>
    </location>
</feature>
<feature type="region of interest" description="Disordered" evidence="1">
    <location>
        <begin position="369"/>
        <end position="390"/>
    </location>
</feature>
<dbReference type="InterPro" id="IPR024134">
    <property type="entry name" value="SOD_Cu/Zn_/chaperone"/>
</dbReference>
<feature type="domain" description="Superoxide dismutase copper/zinc binding" evidence="4">
    <location>
        <begin position="209"/>
        <end position="337"/>
    </location>
</feature>
<dbReference type="OrthoDB" id="2015551at2759"/>
<dbReference type="Gene3D" id="2.60.40.200">
    <property type="entry name" value="Superoxide dismutase, copper/zinc binding domain"/>
    <property type="match status" value="1"/>
</dbReference>
<dbReference type="EMBL" id="LODT01000004">
    <property type="protein sequence ID" value="KYR01972.1"/>
    <property type="molecule type" value="Genomic_DNA"/>
</dbReference>
<keyword evidence="3" id="KW-0732">Signal</keyword>
<comment type="caution">
    <text evidence="5">The sequence shown here is derived from an EMBL/GenBank/DDBJ whole genome shotgun (WGS) entry which is preliminary data.</text>
</comment>
<dbReference type="OMA" id="PSECATI"/>
<sequence length="418" mass="44097">MIKQIICLILLSICLVNAANEIALCSFKSVNLTGTLYMGYNAASKLSLYFTGSQKLTFIVHNTGDLNAPLSSSTVMGSSPLTCGGTSGYLGNFAGSTLTLSANTDVNAQVIAGQKSIVGYVVAAYPNAPSECATISYASLGDVIATCVVGISDLSPTETSIPQDFINGVEIDVSLPNGAQPYIDTTQSGQNAYCQFFETQKYTDNQNFSGSAFFSYNSAYGTTTITATFRGIDRLSSHGLHIHTYGDLTNVNGLSVGGHWSVSGNVHALPSTANRHLGDIGNVCTYLDLDAYYKFTTSYFTFGENGLNPIGRGMALHRSRDDGTTTSFGDRIATCVIGIVPNQGTPAYPVTIPSRLTFDPNAICVKSSTTESSTTTTPTTSSASSSTTGTYEPVSPASLVQLSIFFYTIIVIVLIVLV</sequence>
<name>A0A152A6U9_TIELA</name>
<dbReference type="GO" id="GO:0005507">
    <property type="term" value="F:copper ion binding"/>
    <property type="evidence" value="ECO:0007669"/>
    <property type="project" value="InterPro"/>
</dbReference>
<dbReference type="SUPFAM" id="SSF49329">
    <property type="entry name" value="Cu,Zn superoxide dismutase-like"/>
    <property type="match status" value="1"/>
</dbReference>
<dbReference type="GO" id="GO:0006801">
    <property type="term" value="P:superoxide metabolic process"/>
    <property type="evidence" value="ECO:0007669"/>
    <property type="project" value="InterPro"/>
</dbReference>
<protein>
    <submittedName>
        <fullName evidence="5">Superoxide dismutase</fullName>
    </submittedName>
</protein>
<feature type="chain" id="PRO_5007593590" evidence="3">
    <location>
        <begin position="19"/>
        <end position="418"/>
    </location>
</feature>
<proteinExistence type="predicted"/>
<dbReference type="FunCoup" id="A0A152A6U9">
    <property type="interactions" value="93"/>
</dbReference>
<evidence type="ECO:0000256" key="1">
    <source>
        <dbReference type="SAM" id="MobiDB-lite"/>
    </source>
</evidence>
<keyword evidence="2" id="KW-0472">Membrane</keyword>
<keyword evidence="2" id="KW-1133">Transmembrane helix</keyword>
<feature type="signal peptide" evidence="3">
    <location>
        <begin position="1"/>
        <end position="18"/>
    </location>
</feature>